<feature type="transmembrane region" description="Helical" evidence="1">
    <location>
        <begin position="159"/>
        <end position="181"/>
    </location>
</feature>
<evidence type="ECO:0000313" key="4">
    <source>
        <dbReference type="Proteomes" id="UP001379945"/>
    </source>
</evidence>
<evidence type="ECO:0000259" key="2">
    <source>
        <dbReference type="Pfam" id="PF04892"/>
    </source>
</evidence>
<name>A0ABU9C196_9BURK</name>
<sequence>MSASSAGTRHLSSAVPLAALFIGLVMYASLYPFTDWRWPAGASLTELLALPMPERRLRFDVWSNLIGYMPMGALLFLACVRSQVRSWPAWWLAVTLPALVSYTMEVTQQFLPVRVPSQLDLMLNAAGGVLGALLAVAAHRMSVLALWQRVRDRWFVRRSANTLVLMAVWPFGLLFPTPFTFGLGLGWERVLAGLNELLLDVPRAQDLLELLNDVPVSGDRYPAMLEGLGITLGFLGPCLLAFSVTLPGWRRVALALSAAVLGLAASTLSATLSFGPAHALSWMSPVLLPGLAVGLVLALMCMGAGFRLVAALGIAVVCAQVMLVAQAPADPFFALTLQAWEQGRFIRFHGLAQWVGWLWPYLALVSLFGRIASRWD</sequence>
<protein>
    <submittedName>
        <fullName evidence="3">VanZ family protein</fullName>
    </submittedName>
</protein>
<feature type="transmembrane region" description="Helical" evidence="1">
    <location>
        <begin position="61"/>
        <end position="80"/>
    </location>
</feature>
<feature type="transmembrane region" description="Helical" evidence="1">
    <location>
        <begin position="280"/>
        <end position="301"/>
    </location>
</feature>
<organism evidence="3 4">
    <name type="scientific">Ideonella margarita</name>
    <dbReference type="NCBI Taxonomy" id="2984191"/>
    <lineage>
        <taxon>Bacteria</taxon>
        <taxon>Pseudomonadati</taxon>
        <taxon>Pseudomonadota</taxon>
        <taxon>Betaproteobacteria</taxon>
        <taxon>Burkholderiales</taxon>
        <taxon>Sphaerotilaceae</taxon>
        <taxon>Ideonella</taxon>
    </lineage>
</organism>
<evidence type="ECO:0000256" key="1">
    <source>
        <dbReference type="SAM" id="Phobius"/>
    </source>
</evidence>
<feature type="transmembrane region" description="Helical" evidence="1">
    <location>
        <begin position="253"/>
        <end position="274"/>
    </location>
</feature>
<dbReference type="InterPro" id="IPR006976">
    <property type="entry name" value="VanZ-like"/>
</dbReference>
<dbReference type="Pfam" id="PF04892">
    <property type="entry name" value="VanZ"/>
    <property type="match status" value="1"/>
</dbReference>
<evidence type="ECO:0000313" key="3">
    <source>
        <dbReference type="EMBL" id="MEK8045614.1"/>
    </source>
</evidence>
<proteinExistence type="predicted"/>
<keyword evidence="1" id="KW-1133">Transmembrane helix</keyword>
<comment type="caution">
    <text evidence="3">The sequence shown here is derived from an EMBL/GenBank/DDBJ whole genome shotgun (WGS) entry which is preliminary data.</text>
</comment>
<dbReference type="RefSeq" id="WP_341397891.1">
    <property type="nucleotide sequence ID" value="NZ_JBBUTI010000003.1"/>
</dbReference>
<feature type="transmembrane region" description="Helical" evidence="1">
    <location>
        <begin position="124"/>
        <end position="147"/>
    </location>
</feature>
<feature type="transmembrane region" description="Helical" evidence="1">
    <location>
        <begin position="308"/>
        <end position="327"/>
    </location>
</feature>
<gene>
    <name evidence="3" type="ORF">AACH00_04560</name>
</gene>
<feature type="domain" description="VanZ-like" evidence="2">
    <location>
        <begin position="31"/>
        <end position="136"/>
    </location>
</feature>
<keyword evidence="4" id="KW-1185">Reference proteome</keyword>
<dbReference type="EMBL" id="JBBUTI010000003">
    <property type="protein sequence ID" value="MEK8045614.1"/>
    <property type="molecule type" value="Genomic_DNA"/>
</dbReference>
<feature type="transmembrane region" description="Helical" evidence="1">
    <location>
        <begin position="87"/>
        <end position="104"/>
    </location>
</feature>
<feature type="transmembrane region" description="Helical" evidence="1">
    <location>
        <begin position="227"/>
        <end position="246"/>
    </location>
</feature>
<dbReference type="Proteomes" id="UP001379945">
    <property type="component" value="Unassembled WGS sequence"/>
</dbReference>
<keyword evidence="1" id="KW-0472">Membrane</keyword>
<reference evidence="3 4" key="1">
    <citation type="submission" date="2024-04" db="EMBL/GenBank/DDBJ databases">
        <title>Novel species of the genus Ideonella isolated from streams.</title>
        <authorList>
            <person name="Lu H."/>
        </authorList>
    </citation>
    <scope>NUCLEOTIDE SEQUENCE [LARGE SCALE GENOMIC DNA]</scope>
    <source>
        <strain evidence="3 4">LYT19W</strain>
    </source>
</reference>
<accession>A0ABU9C196</accession>
<feature type="transmembrane region" description="Helical" evidence="1">
    <location>
        <begin position="12"/>
        <end position="30"/>
    </location>
</feature>
<feature type="transmembrane region" description="Helical" evidence="1">
    <location>
        <begin position="354"/>
        <end position="372"/>
    </location>
</feature>
<keyword evidence="1" id="KW-0812">Transmembrane</keyword>